<keyword evidence="7" id="KW-0004">4Fe-4S</keyword>
<evidence type="ECO:0000256" key="13">
    <source>
        <dbReference type="ARBA" id="ARBA00023204"/>
    </source>
</evidence>
<dbReference type="SMART" id="SM00478">
    <property type="entry name" value="ENDO3c"/>
    <property type="match status" value="1"/>
</dbReference>
<dbReference type="GO" id="GO:0032357">
    <property type="term" value="F:oxidized purine DNA binding"/>
    <property type="evidence" value="ECO:0007669"/>
    <property type="project" value="TreeGrafter"/>
</dbReference>
<dbReference type="Proteomes" id="UP000324209">
    <property type="component" value="Chromosome"/>
</dbReference>
<evidence type="ECO:0000256" key="12">
    <source>
        <dbReference type="ARBA" id="ARBA00023014"/>
    </source>
</evidence>
<comment type="cofactor">
    <cofactor evidence="2">
        <name>[4Fe-4S] cluster</name>
        <dbReference type="ChEBI" id="CHEBI:49883"/>
    </cofactor>
</comment>
<dbReference type="SUPFAM" id="SSF55811">
    <property type="entry name" value="Nudix"/>
    <property type="match status" value="1"/>
</dbReference>
<reference evidence="17 18" key="1">
    <citation type="submission" date="2019-02" db="EMBL/GenBank/DDBJ databases">
        <title>Complete Genome Sequence and Methylome Analysis of free living Spirochaetas.</title>
        <authorList>
            <person name="Fomenkov A."/>
            <person name="Dubinina G."/>
            <person name="Leshcheva N."/>
            <person name="Mikheeva N."/>
            <person name="Grabovich M."/>
            <person name="Vincze T."/>
            <person name="Roberts R.J."/>
        </authorList>
    </citation>
    <scope>NUCLEOTIDE SEQUENCE [LARGE SCALE GENOMIC DNA]</scope>
    <source>
        <strain evidence="17 18">K2</strain>
    </source>
</reference>
<dbReference type="GO" id="GO:0051539">
    <property type="term" value="F:4 iron, 4 sulfur cluster binding"/>
    <property type="evidence" value="ECO:0007669"/>
    <property type="project" value="UniProtKB-KW"/>
</dbReference>
<dbReference type="PROSITE" id="PS01155">
    <property type="entry name" value="ENDONUCLEASE_III_2"/>
    <property type="match status" value="1"/>
</dbReference>
<keyword evidence="11" id="KW-0408">Iron</keyword>
<evidence type="ECO:0000259" key="16">
    <source>
        <dbReference type="SMART" id="SM00478"/>
    </source>
</evidence>
<dbReference type="InterPro" id="IPR003265">
    <property type="entry name" value="HhH-GPD_domain"/>
</dbReference>
<protein>
    <recommendedName>
        <fullName evidence="6">Adenine DNA glycosylase</fullName>
        <ecNumber evidence="5">3.2.2.31</ecNumber>
    </recommendedName>
</protein>
<evidence type="ECO:0000256" key="6">
    <source>
        <dbReference type="ARBA" id="ARBA00022023"/>
    </source>
</evidence>
<keyword evidence="14" id="KW-0326">Glycosidase</keyword>
<dbReference type="CDD" id="cd00056">
    <property type="entry name" value="ENDO3c"/>
    <property type="match status" value="1"/>
</dbReference>
<evidence type="ECO:0000256" key="14">
    <source>
        <dbReference type="ARBA" id="ARBA00023295"/>
    </source>
</evidence>
<keyword evidence="8" id="KW-0479">Metal-binding</keyword>
<dbReference type="Gene3D" id="1.10.1670.10">
    <property type="entry name" value="Helix-hairpin-Helix base-excision DNA repair enzymes (C-terminal)"/>
    <property type="match status" value="1"/>
</dbReference>
<dbReference type="InterPro" id="IPR044298">
    <property type="entry name" value="MIG/MutY"/>
</dbReference>
<evidence type="ECO:0000256" key="9">
    <source>
        <dbReference type="ARBA" id="ARBA00022763"/>
    </source>
</evidence>
<dbReference type="Gene3D" id="1.10.340.30">
    <property type="entry name" value="Hypothetical protein, domain 2"/>
    <property type="match status" value="1"/>
</dbReference>
<comment type="catalytic activity">
    <reaction evidence="1">
        <text>Hydrolyzes free adenine bases from 7,8-dihydro-8-oxoguanine:adenine mismatched double-stranded DNA, leaving an apurinic site.</text>
        <dbReference type="EC" id="3.2.2.31"/>
    </reaction>
</comment>
<dbReference type="KEGG" id="ock:EXM22_15735"/>
<dbReference type="GO" id="GO:0006298">
    <property type="term" value="P:mismatch repair"/>
    <property type="evidence" value="ECO:0007669"/>
    <property type="project" value="TreeGrafter"/>
</dbReference>
<evidence type="ECO:0000256" key="1">
    <source>
        <dbReference type="ARBA" id="ARBA00000843"/>
    </source>
</evidence>
<dbReference type="EMBL" id="CP036150">
    <property type="protein sequence ID" value="QEN09357.1"/>
    <property type="molecule type" value="Genomic_DNA"/>
</dbReference>
<dbReference type="GO" id="GO:0006284">
    <property type="term" value="P:base-excision repair"/>
    <property type="evidence" value="ECO:0007669"/>
    <property type="project" value="InterPro"/>
</dbReference>
<dbReference type="GO" id="GO:0035485">
    <property type="term" value="F:adenine/guanine mispair binding"/>
    <property type="evidence" value="ECO:0007669"/>
    <property type="project" value="TreeGrafter"/>
</dbReference>
<evidence type="ECO:0000256" key="15">
    <source>
        <dbReference type="SAM" id="MobiDB-lite"/>
    </source>
</evidence>
<feature type="domain" description="HhH-GPD" evidence="16">
    <location>
        <begin position="66"/>
        <end position="215"/>
    </location>
</feature>
<comment type="similarity">
    <text evidence="4">Belongs to the Nth/MutY family.</text>
</comment>
<name>A0A5C1QPH3_9SPIO</name>
<evidence type="ECO:0000256" key="11">
    <source>
        <dbReference type="ARBA" id="ARBA00023004"/>
    </source>
</evidence>
<proteinExistence type="inferred from homology"/>
<accession>A0A5C1QPH3</accession>
<dbReference type="PANTHER" id="PTHR42944:SF1">
    <property type="entry name" value="ADENINE DNA GLYCOSYLASE"/>
    <property type="match status" value="1"/>
</dbReference>
<dbReference type="OrthoDB" id="9802365at2"/>
<dbReference type="InterPro" id="IPR004036">
    <property type="entry name" value="Endonuclease-III-like_CS2"/>
</dbReference>
<dbReference type="GO" id="GO:0034039">
    <property type="term" value="F:8-oxo-7,8-dihydroguanine DNA N-glycosylase activity"/>
    <property type="evidence" value="ECO:0007669"/>
    <property type="project" value="TreeGrafter"/>
</dbReference>
<organism evidence="17 18">
    <name type="scientific">Oceanispirochaeta crateris</name>
    <dbReference type="NCBI Taxonomy" id="2518645"/>
    <lineage>
        <taxon>Bacteria</taxon>
        <taxon>Pseudomonadati</taxon>
        <taxon>Spirochaetota</taxon>
        <taxon>Spirochaetia</taxon>
        <taxon>Spirochaetales</taxon>
        <taxon>Spirochaetaceae</taxon>
        <taxon>Oceanispirochaeta</taxon>
    </lineage>
</organism>
<keyword evidence="9" id="KW-0227">DNA damage</keyword>
<dbReference type="InterPro" id="IPR029119">
    <property type="entry name" value="MutY_C"/>
</dbReference>
<keyword evidence="12" id="KW-0411">Iron-sulfur</keyword>
<evidence type="ECO:0000256" key="2">
    <source>
        <dbReference type="ARBA" id="ARBA00001966"/>
    </source>
</evidence>
<dbReference type="Pfam" id="PF00730">
    <property type="entry name" value="HhH-GPD"/>
    <property type="match status" value="1"/>
</dbReference>
<dbReference type="InterPro" id="IPR011257">
    <property type="entry name" value="DNA_glycosylase"/>
</dbReference>
<evidence type="ECO:0000256" key="7">
    <source>
        <dbReference type="ARBA" id="ARBA00022485"/>
    </source>
</evidence>
<dbReference type="GO" id="GO:0000701">
    <property type="term" value="F:purine-specific mismatch base pair DNA N-glycosylase activity"/>
    <property type="evidence" value="ECO:0007669"/>
    <property type="project" value="UniProtKB-EC"/>
</dbReference>
<gene>
    <name evidence="17" type="ORF">EXM22_15735</name>
</gene>
<evidence type="ECO:0000313" key="18">
    <source>
        <dbReference type="Proteomes" id="UP000324209"/>
    </source>
</evidence>
<sequence>MTSSGRSLKLTQPGKRPVPMIESSSSETLVSGDEVKALIHWFHQYAIDYPWGDNPTPYRVWISEIMLQQTVVSAAIEHFIQWMKLFPDIMTLARADEQAVLKAWEGLGYYSRARNIHKGARYITDSHSGIIPGSYDELIKIPGIGDYTARAILSLAFSQAFPVLDANVRRIGQRLLALREWQVRDDKRLLIQLESLIPHDSPGVFNCALMQLGQILCRVRSPECSLCPLSKSCQTRTLGLQGEIPAAKKRKIKEKESTLLLLASRGTVLLTRRNKGLGKGLWFIPSVPRGTEQPLLEALTEGTAEVLTLQERVHLYTTWKERLFPFLVVLKDVSRDIPSWVLSHEDDDAAWIQVSELDSYPTPSVYRKILEEIPPLF</sequence>
<keyword evidence="10" id="KW-0378">Hydrolase</keyword>
<keyword evidence="13" id="KW-0234">DNA repair</keyword>
<evidence type="ECO:0000256" key="5">
    <source>
        <dbReference type="ARBA" id="ARBA00012045"/>
    </source>
</evidence>
<dbReference type="Pfam" id="PF14815">
    <property type="entry name" value="NUDIX_4"/>
    <property type="match status" value="1"/>
</dbReference>
<dbReference type="Gene3D" id="3.90.79.10">
    <property type="entry name" value="Nucleoside Triphosphate Pyrophosphohydrolase"/>
    <property type="match status" value="1"/>
</dbReference>
<dbReference type="Pfam" id="PF00633">
    <property type="entry name" value="HHH"/>
    <property type="match status" value="1"/>
</dbReference>
<evidence type="ECO:0000256" key="10">
    <source>
        <dbReference type="ARBA" id="ARBA00022801"/>
    </source>
</evidence>
<dbReference type="PANTHER" id="PTHR42944">
    <property type="entry name" value="ADENINE DNA GLYCOSYLASE"/>
    <property type="match status" value="1"/>
</dbReference>
<feature type="compositionally biased region" description="Polar residues" evidence="15">
    <location>
        <begin position="1"/>
        <end position="10"/>
    </location>
</feature>
<dbReference type="SUPFAM" id="SSF48150">
    <property type="entry name" value="DNA-glycosylase"/>
    <property type="match status" value="1"/>
</dbReference>
<dbReference type="GO" id="GO:0046872">
    <property type="term" value="F:metal ion binding"/>
    <property type="evidence" value="ECO:0007669"/>
    <property type="project" value="UniProtKB-KW"/>
</dbReference>
<evidence type="ECO:0000256" key="3">
    <source>
        <dbReference type="ARBA" id="ARBA00002933"/>
    </source>
</evidence>
<dbReference type="AlphaFoldDB" id="A0A5C1QPH3"/>
<evidence type="ECO:0000256" key="4">
    <source>
        <dbReference type="ARBA" id="ARBA00008343"/>
    </source>
</evidence>
<feature type="region of interest" description="Disordered" evidence="15">
    <location>
        <begin position="1"/>
        <end position="23"/>
    </location>
</feature>
<evidence type="ECO:0000313" key="17">
    <source>
        <dbReference type="EMBL" id="QEN09357.1"/>
    </source>
</evidence>
<dbReference type="InterPro" id="IPR015797">
    <property type="entry name" value="NUDIX_hydrolase-like_dom_sf"/>
</dbReference>
<comment type="function">
    <text evidence="3">Adenine glycosylase active on G-A mispairs. MutY also corrects error-prone DNA synthesis past GO lesions which are due to the oxidatively damaged form of guanine: 7,8-dihydro-8-oxoguanine (8-oxo-dGTP).</text>
</comment>
<dbReference type="EC" id="3.2.2.31" evidence="5"/>
<dbReference type="InterPro" id="IPR023170">
    <property type="entry name" value="HhH_base_excis_C"/>
</dbReference>
<dbReference type="InterPro" id="IPR000445">
    <property type="entry name" value="HhH_motif"/>
</dbReference>
<keyword evidence="18" id="KW-1185">Reference proteome</keyword>
<evidence type="ECO:0000256" key="8">
    <source>
        <dbReference type="ARBA" id="ARBA00022723"/>
    </source>
</evidence>